<dbReference type="Gene3D" id="1.25.10.10">
    <property type="entry name" value="Leucine-rich Repeat Variant"/>
    <property type="match status" value="1"/>
</dbReference>
<keyword evidence="4" id="KW-0539">Nucleus</keyword>
<comment type="caution">
    <text evidence="7">The sequence shown here is derived from an EMBL/GenBank/DDBJ whole genome shotgun (WGS) entry which is preliminary data.</text>
</comment>
<evidence type="ECO:0000313" key="7">
    <source>
        <dbReference type="EMBL" id="TPX56938.1"/>
    </source>
</evidence>
<dbReference type="PROSITE" id="PS50166">
    <property type="entry name" value="IMPORTIN_B_NT"/>
    <property type="match status" value="1"/>
</dbReference>
<feature type="region of interest" description="Disordered" evidence="5">
    <location>
        <begin position="946"/>
        <end position="1002"/>
    </location>
</feature>
<dbReference type="InterPro" id="IPR011989">
    <property type="entry name" value="ARM-like"/>
</dbReference>
<accession>A0A507E157</accession>
<dbReference type="PANTHER" id="PTHR10997">
    <property type="entry name" value="IMPORTIN-7, 8, 11"/>
    <property type="match status" value="1"/>
</dbReference>
<dbReference type="PANTHER" id="PTHR10997:SF7">
    <property type="entry name" value="IMPORTIN-11"/>
    <property type="match status" value="1"/>
</dbReference>
<proteinExistence type="inferred from homology"/>
<dbReference type="AlphaFoldDB" id="A0A507E157"/>
<evidence type="ECO:0000259" key="6">
    <source>
        <dbReference type="PROSITE" id="PS50166"/>
    </source>
</evidence>
<organism evidence="7 8">
    <name type="scientific">Powellomyces hirtus</name>
    <dbReference type="NCBI Taxonomy" id="109895"/>
    <lineage>
        <taxon>Eukaryota</taxon>
        <taxon>Fungi</taxon>
        <taxon>Fungi incertae sedis</taxon>
        <taxon>Chytridiomycota</taxon>
        <taxon>Chytridiomycota incertae sedis</taxon>
        <taxon>Chytridiomycetes</taxon>
        <taxon>Spizellomycetales</taxon>
        <taxon>Powellomycetaceae</taxon>
        <taxon>Powellomyces</taxon>
    </lineage>
</organism>
<dbReference type="Pfam" id="PF03810">
    <property type="entry name" value="IBN_N"/>
    <property type="match status" value="1"/>
</dbReference>
<dbReference type="EMBL" id="QEAQ01000062">
    <property type="protein sequence ID" value="TPX56938.1"/>
    <property type="molecule type" value="Genomic_DNA"/>
</dbReference>
<dbReference type="Pfam" id="PF25758">
    <property type="entry name" value="TPR_IPO11"/>
    <property type="match status" value="1"/>
</dbReference>
<dbReference type="STRING" id="109895.A0A507E157"/>
<evidence type="ECO:0000256" key="2">
    <source>
        <dbReference type="ARBA" id="ARBA00007991"/>
    </source>
</evidence>
<feature type="domain" description="Importin N-terminal" evidence="6">
    <location>
        <begin position="25"/>
        <end position="98"/>
    </location>
</feature>
<comment type="subcellular location">
    <subcellularLocation>
        <location evidence="1">Nucleus</location>
    </subcellularLocation>
</comment>
<protein>
    <recommendedName>
        <fullName evidence="6">Importin N-terminal domain-containing protein</fullName>
    </recommendedName>
</protein>
<dbReference type="SMART" id="SM00913">
    <property type="entry name" value="IBN_N"/>
    <property type="match status" value="1"/>
</dbReference>
<keyword evidence="8" id="KW-1185">Reference proteome</keyword>
<comment type="similarity">
    <text evidence="2">Belongs to the importin beta family.</text>
</comment>
<sequence length="1057" mass="116380">MSAYEQICQVLHAAVSPTSELRLPADAQLKQWEVEPGFHSTLQDVAADVSLDVKLRLLAAITLKNGIDKYWRKTVRVGAVQAAEKDKIRQKSLTMFAEENDKIATYNSVTISKIARLDFPNDWPNLLHSLIQIIQTSFEDTPDSNVRRRIQYRSLNTLYMVVKVLCSKMLPASKKMFQQIAPELLRYTVTIFTDRCSHFLQIIGSPGASAADYASAENAIRLAAVSLKALRRVAVYGYRDFHQSEEVVGTANMLVEYLQKLLSLRTSTSSCSPITRRSYNSIISQIGKVYLNLQAQDVASFVKIPSSIDIVRFYWSKVEESAVPQDDIVQEKLLIQALKMLKTLVKNPSLNGPLHGSEHTSGHHVLDATPTSAYTQAETPSVKRAVSQNLLTPEFVTRACEVLVGRYMVLGVEERQTWEENPEEWFVELEADRWEFSLRACAEKVFMDLMSTNRAVLQPVVMNMLQVASAPVTDPSDFDRILLKDAVYGAVGLAAHDLFDFVNFEQWFQNSLANEAATADSRFTILHRRIGWLVAQWLPVQPSPSLYAPVYALLLNLMASDRDMAVRLTAVSSLRTVVDDFGFDINVFAPYIESVLSNLASLLTEVDGVDCLGGVVGCLSGVVERLQGAIVPHVPSLLHILPRLWELAEGQEMFRASILHIFSKLVVSLRADSRQLHPIILSILAYSVDINNPAHVYLLEDGLDLWYAVLCNATELTEELYSLVPLAVQVLGFGTEGLKKALGIVECYVVLDVRVLETHAPGILSQISDTLGTLRPEAARATLHCLDLIVQTAYPSHLAPLQQALFETGIVDKLLATILNDTELAVVVVPCLTLIARLATCDPACMAALLSANGGVALDVWLDKFDNMGQSKQRKMTAVGLTALCGLLTEIPTSSPLTPSHPSPGQQHHQQLLVPRIPSILPVVSSVLADSASRKLLSKYGHFRHLGDSQPNNVDEEVEDDEDPLEDDSGDLGTFDQTIDPDPENAAHTHRKQALRDRDPCVYPPHGNRTGKAGAAFKAYVGTVWTSVVRSLGVAAVDMVAGADELKELIGLSVATA</sequence>
<keyword evidence="3" id="KW-0813">Transport</keyword>
<reference evidence="7 8" key="1">
    <citation type="journal article" date="2019" name="Sci. Rep.">
        <title>Comparative genomics of chytrid fungi reveal insights into the obligate biotrophic and pathogenic lifestyle of Synchytrium endobioticum.</title>
        <authorList>
            <person name="van de Vossenberg B.T.L.H."/>
            <person name="Warris S."/>
            <person name="Nguyen H.D.T."/>
            <person name="van Gent-Pelzer M.P.E."/>
            <person name="Joly D.L."/>
            <person name="van de Geest H.C."/>
            <person name="Bonants P.J.M."/>
            <person name="Smith D.S."/>
            <person name="Levesque C.A."/>
            <person name="van der Lee T.A.J."/>
        </authorList>
    </citation>
    <scope>NUCLEOTIDE SEQUENCE [LARGE SCALE GENOMIC DNA]</scope>
    <source>
        <strain evidence="7 8">CBS 809.83</strain>
    </source>
</reference>
<dbReference type="InterPro" id="IPR058669">
    <property type="entry name" value="TPR_IPO7/11-like"/>
</dbReference>
<dbReference type="InterPro" id="IPR016024">
    <property type="entry name" value="ARM-type_fold"/>
</dbReference>
<dbReference type="InterPro" id="IPR001494">
    <property type="entry name" value="Importin-beta_N"/>
</dbReference>
<evidence type="ECO:0000256" key="4">
    <source>
        <dbReference type="ARBA" id="ARBA00023242"/>
    </source>
</evidence>
<gene>
    <name evidence="7" type="ORF">PhCBS80983_g04187</name>
</gene>
<dbReference type="Proteomes" id="UP000318582">
    <property type="component" value="Unassembled WGS sequence"/>
</dbReference>
<feature type="compositionally biased region" description="Acidic residues" evidence="5">
    <location>
        <begin position="954"/>
        <end position="970"/>
    </location>
</feature>
<dbReference type="GO" id="GO:0031267">
    <property type="term" value="F:small GTPase binding"/>
    <property type="evidence" value="ECO:0007669"/>
    <property type="project" value="InterPro"/>
</dbReference>
<evidence type="ECO:0000256" key="5">
    <source>
        <dbReference type="SAM" id="MobiDB-lite"/>
    </source>
</evidence>
<evidence type="ECO:0000256" key="1">
    <source>
        <dbReference type="ARBA" id="ARBA00004123"/>
    </source>
</evidence>
<evidence type="ECO:0000313" key="8">
    <source>
        <dbReference type="Proteomes" id="UP000318582"/>
    </source>
</evidence>
<name>A0A507E157_9FUNG</name>
<dbReference type="SUPFAM" id="SSF48371">
    <property type="entry name" value="ARM repeat"/>
    <property type="match status" value="1"/>
</dbReference>
<dbReference type="GO" id="GO:0005635">
    <property type="term" value="C:nuclear envelope"/>
    <property type="evidence" value="ECO:0007669"/>
    <property type="project" value="TreeGrafter"/>
</dbReference>
<evidence type="ECO:0000256" key="3">
    <source>
        <dbReference type="ARBA" id="ARBA00022448"/>
    </source>
</evidence>
<dbReference type="GO" id="GO:0006606">
    <property type="term" value="P:protein import into nucleus"/>
    <property type="evidence" value="ECO:0007669"/>
    <property type="project" value="TreeGrafter"/>
</dbReference>
<dbReference type="GO" id="GO:0005829">
    <property type="term" value="C:cytosol"/>
    <property type="evidence" value="ECO:0007669"/>
    <property type="project" value="TreeGrafter"/>
</dbReference>